<reference evidence="2" key="1">
    <citation type="journal article" date="2012" name="MBio">
        <title>Comparative genome analysis of Trichophyton rubrum and related dermatophytes reveals candidate genes involved in infection.</title>
        <authorList>
            <person name="Martinez D.A."/>
            <person name="Oliver B.G."/>
            <person name="Graeser Y."/>
            <person name="Goldberg J.M."/>
            <person name="Li W."/>
            <person name="Martinez-Rossi N.M."/>
            <person name="Monod M."/>
            <person name="Shelest E."/>
            <person name="Barton R.C."/>
            <person name="Birch E."/>
            <person name="Brakhage A.A."/>
            <person name="Chen Z."/>
            <person name="Gurr S.J."/>
            <person name="Heiman D."/>
            <person name="Heitman J."/>
            <person name="Kosti I."/>
            <person name="Rossi A."/>
            <person name="Saif S."/>
            <person name="Samalova M."/>
            <person name="Saunders C.W."/>
            <person name="Shea T."/>
            <person name="Summerbell R.C."/>
            <person name="Xu J."/>
            <person name="Young S."/>
            <person name="Zeng Q."/>
            <person name="Birren B.W."/>
            <person name="Cuomo C.A."/>
            <person name="White T.C."/>
        </authorList>
    </citation>
    <scope>NUCLEOTIDE SEQUENCE [LARGE SCALE GENOMIC DNA]</scope>
    <source>
        <strain evidence="2">ATCC MYA-4605 / CBS 113480</strain>
    </source>
</reference>
<dbReference type="AlphaFoldDB" id="C5FWN6"/>
<gene>
    <name evidence="1" type="ORF">MCYG_07139</name>
</gene>
<proteinExistence type="predicted"/>
<evidence type="ECO:0000313" key="1">
    <source>
        <dbReference type="EMBL" id="EEQ34320.1"/>
    </source>
</evidence>
<accession>C5FWN6</accession>
<protein>
    <submittedName>
        <fullName evidence="1">Uncharacterized protein</fullName>
    </submittedName>
</protein>
<evidence type="ECO:0000313" key="2">
    <source>
        <dbReference type="Proteomes" id="UP000002035"/>
    </source>
</evidence>
<dbReference type="HOGENOM" id="CLU_1895685_0_0_1"/>
<dbReference type="EMBL" id="DS995706">
    <property type="protein sequence ID" value="EEQ34320.1"/>
    <property type="molecule type" value="Genomic_DNA"/>
</dbReference>
<dbReference type="VEuPathDB" id="FungiDB:MCYG_07139"/>
<dbReference type="RefSeq" id="XP_002845175.1">
    <property type="nucleotide sequence ID" value="XM_002845129.1"/>
</dbReference>
<dbReference type="Proteomes" id="UP000002035">
    <property type="component" value="Unassembled WGS sequence"/>
</dbReference>
<dbReference type="GeneID" id="9226960"/>
<name>C5FWN6_ARTOC</name>
<sequence>MEFVHKKGQKVKNWPVGCSHMPPSSAQGLPHQPVLVVFFVVRYTKDTKAPAGTTRDDTKEENIICIPCITRQIFGALYLGVSYRENSKFKSLGPLRELWIISLFYVTSHKYDYTSTDSGIFGDEDEMLPSDLLE</sequence>
<keyword evidence="2" id="KW-1185">Reference proteome</keyword>
<organism evidence="1 2">
    <name type="scientific">Arthroderma otae (strain ATCC MYA-4605 / CBS 113480)</name>
    <name type="common">Microsporum canis</name>
    <dbReference type="NCBI Taxonomy" id="554155"/>
    <lineage>
        <taxon>Eukaryota</taxon>
        <taxon>Fungi</taxon>
        <taxon>Dikarya</taxon>
        <taxon>Ascomycota</taxon>
        <taxon>Pezizomycotina</taxon>
        <taxon>Eurotiomycetes</taxon>
        <taxon>Eurotiomycetidae</taxon>
        <taxon>Onygenales</taxon>
        <taxon>Arthrodermataceae</taxon>
        <taxon>Microsporum</taxon>
    </lineage>
</organism>